<dbReference type="Gene3D" id="3.30.160.60">
    <property type="entry name" value="Classic Zinc Finger"/>
    <property type="match status" value="2"/>
</dbReference>
<keyword evidence="4 7" id="KW-0863">Zinc-finger</keyword>
<keyword evidence="5" id="KW-0862">Zinc</keyword>
<dbReference type="GO" id="GO:0000978">
    <property type="term" value="F:RNA polymerase II cis-regulatory region sequence-specific DNA binding"/>
    <property type="evidence" value="ECO:0007669"/>
    <property type="project" value="TreeGrafter"/>
</dbReference>
<dbReference type="GO" id="GO:0000981">
    <property type="term" value="F:DNA-binding transcription factor activity, RNA polymerase II-specific"/>
    <property type="evidence" value="ECO:0007669"/>
    <property type="project" value="TreeGrafter"/>
</dbReference>
<dbReference type="AlphaFoldDB" id="A0AA36H722"/>
<evidence type="ECO:0000256" key="7">
    <source>
        <dbReference type="PROSITE-ProRule" id="PRU00042"/>
    </source>
</evidence>
<sequence length="403" mass="45573">MTDSLVEVKKEEAERPSGIQVVKPSNDQFDHSSLDVSLSKDVDSGISSLIDPDEKPLPNCYIIDPGKVISRLSSGPHISKRLLPSDVYNLLRKYSNGHKILLSGTWLVRAFQDSLDFKQQEDALRKFLLVRDGIIKLEDEGGCDKDAQVDESKRQSGFRKHVKVEDPKKEKAATRVEENPVSAVHVKEEPSCFTEANAEDIAKDAALAPTEKNSEEPPAPASSKRKARANSYDCNSCNFAAQTKRKREVDGSSDDTEWTMDNACSNLSRRGRSKSAPSLEQADESDDESFIRPKKDKSCPFCCSVFSTMQSRKRHIMRMHPERANDEAINLHMYRCKPTKELPFACDLCHKIFSNISSLHMHCKSIHEGRRDFVCTVCEKSYPRRCDLRKHMKRVHMKNILSA</sequence>
<evidence type="ECO:0000256" key="5">
    <source>
        <dbReference type="ARBA" id="ARBA00022833"/>
    </source>
</evidence>
<keyword evidence="2" id="KW-0479">Metal-binding</keyword>
<evidence type="ECO:0000256" key="8">
    <source>
        <dbReference type="SAM" id="MobiDB-lite"/>
    </source>
</evidence>
<dbReference type="EMBL" id="CATQJL010000316">
    <property type="protein sequence ID" value="CAJ0605326.1"/>
    <property type="molecule type" value="Genomic_DNA"/>
</dbReference>
<protein>
    <recommendedName>
        <fullName evidence="9">C2H2-type domain-containing protein</fullName>
    </recommendedName>
</protein>
<dbReference type="Pfam" id="PF13894">
    <property type="entry name" value="zf-C2H2_4"/>
    <property type="match status" value="1"/>
</dbReference>
<proteinExistence type="predicted"/>
<evidence type="ECO:0000313" key="10">
    <source>
        <dbReference type="EMBL" id="CAJ0605326.1"/>
    </source>
</evidence>
<accession>A0AA36H722</accession>
<feature type="region of interest" description="Disordered" evidence="8">
    <location>
        <begin position="208"/>
        <end position="228"/>
    </location>
</feature>
<dbReference type="PROSITE" id="PS50157">
    <property type="entry name" value="ZINC_FINGER_C2H2_2"/>
    <property type="match status" value="2"/>
</dbReference>
<dbReference type="InterPro" id="IPR013087">
    <property type="entry name" value="Znf_C2H2_type"/>
</dbReference>
<evidence type="ECO:0000259" key="9">
    <source>
        <dbReference type="PROSITE" id="PS50157"/>
    </source>
</evidence>
<dbReference type="InterPro" id="IPR036236">
    <property type="entry name" value="Znf_C2H2_sf"/>
</dbReference>
<feature type="domain" description="C2H2-type" evidence="9">
    <location>
        <begin position="344"/>
        <end position="372"/>
    </location>
</feature>
<evidence type="ECO:0000256" key="3">
    <source>
        <dbReference type="ARBA" id="ARBA00022737"/>
    </source>
</evidence>
<keyword evidence="11" id="KW-1185">Reference proteome</keyword>
<feature type="compositionally biased region" description="Basic and acidic residues" evidence="8">
    <location>
        <begin position="163"/>
        <end position="178"/>
    </location>
</feature>
<evidence type="ECO:0000313" key="11">
    <source>
        <dbReference type="Proteomes" id="UP001176961"/>
    </source>
</evidence>
<evidence type="ECO:0000256" key="4">
    <source>
        <dbReference type="ARBA" id="ARBA00022771"/>
    </source>
</evidence>
<dbReference type="SUPFAM" id="SSF57667">
    <property type="entry name" value="beta-beta-alpha zinc fingers"/>
    <property type="match status" value="1"/>
</dbReference>
<feature type="region of interest" description="Disordered" evidence="8">
    <location>
        <begin position="1"/>
        <end position="31"/>
    </location>
</feature>
<feature type="domain" description="C2H2-type" evidence="9">
    <location>
        <begin position="373"/>
        <end position="396"/>
    </location>
</feature>
<keyword evidence="3" id="KW-0677">Repeat</keyword>
<evidence type="ECO:0000256" key="6">
    <source>
        <dbReference type="ARBA" id="ARBA00023242"/>
    </source>
</evidence>
<comment type="caution">
    <text evidence="10">The sequence shown here is derived from an EMBL/GenBank/DDBJ whole genome shotgun (WGS) entry which is preliminary data.</text>
</comment>
<evidence type="ECO:0000256" key="1">
    <source>
        <dbReference type="ARBA" id="ARBA00004123"/>
    </source>
</evidence>
<feature type="compositionally biased region" description="Basic and acidic residues" evidence="8">
    <location>
        <begin position="144"/>
        <end position="154"/>
    </location>
</feature>
<gene>
    <name evidence="10" type="ORF">CYNAS_LOCUS17309</name>
</gene>
<feature type="region of interest" description="Disordered" evidence="8">
    <location>
        <begin position="245"/>
        <end position="292"/>
    </location>
</feature>
<dbReference type="PANTHER" id="PTHR24388">
    <property type="entry name" value="ZINC FINGER PROTEIN"/>
    <property type="match status" value="1"/>
</dbReference>
<comment type="subcellular location">
    <subcellularLocation>
        <location evidence="1">Nucleus</location>
    </subcellularLocation>
</comment>
<dbReference type="SMART" id="SM00355">
    <property type="entry name" value="ZnF_C2H2"/>
    <property type="match status" value="3"/>
</dbReference>
<dbReference type="GO" id="GO:0008270">
    <property type="term" value="F:zinc ion binding"/>
    <property type="evidence" value="ECO:0007669"/>
    <property type="project" value="UniProtKB-KW"/>
</dbReference>
<organism evidence="10 11">
    <name type="scientific">Cylicocyclus nassatus</name>
    <name type="common">Nematode worm</name>
    <dbReference type="NCBI Taxonomy" id="53992"/>
    <lineage>
        <taxon>Eukaryota</taxon>
        <taxon>Metazoa</taxon>
        <taxon>Ecdysozoa</taxon>
        <taxon>Nematoda</taxon>
        <taxon>Chromadorea</taxon>
        <taxon>Rhabditida</taxon>
        <taxon>Rhabditina</taxon>
        <taxon>Rhabditomorpha</taxon>
        <taxon>Strongyloidea</taxon>
        <taxon>Strongylidae</taxon>
        <taxon>Cylicocyclus</taxon>
    </lineage>
</organism>
<keyword evidence="6" id="KW-0539">Nucleus</keyword>
<dbReference type="PANTHER" id="PTHR24388:SF54">
    <property type="entry name" value="PROTEIN ESCARGOT"/>
    <property type="match status" value="1"/>
</dbReference>
<feature type="compositionally biased region" description="Basic and acidic residues" evidence="8">
    <location>
        <begin position="1"/>
        <end position="15"/>
    </location>
</feature>
<name>A0AA36H722_CYLNA</name>
<reference evidence="10" key="1">
    <citation type="submission" date="2023-07" db="EMBL/GenBank/DDBJ databases">
        <authorList>
            <consortium name="CYATHOMIX"/>
        </authorList>
    </citation>
    <scope>NUCLEOTIDE SEQUENCE</scope>
    <source>
        <strain evidence="10">N/A</strain>
    </source>
</reference>
<dbReference type="InterPro" id="IPR050527">
    <property type="entry name" value="Snail/Krueppel_Znf"/>
</dbReference>
<evidence type="ECO:0000256" key="2">
    <source>
        <dbReference type="ARBA" id="ARBA00022723"/>
    </source>
</evidence>
<dbReference type="GO" id="GO:0005634">
    <property type="term" value="C:nucleus"/>
    <property type="evidence" value="ECO:0007669"/>
    <property type="project" value="UniProtKB-SubCell"/>
</dbReference>
<feature type="region of interest" description="Disordered" evidence="8">
    <location>
        <begin position="144"/>
        <end position="190"/>
    </location>
</feature>
<dbReference type="PROSITE" id="PS00028">
    <property type="entry name" value="ZINC_FINGER_C2H2_1"/>
    <property type="match status" value="3"/>
</dbReference>
<dbReference type="Proteomes" id="UP001176961">
    <property type="component" value="Unassembled WGS sequence"/>
</dbReference>